<evidence type="ECO:0008006" key="4">
    <source>
        <dbReference type="Google" id="ProtNLM"/>
    </source>
</evidence>
<sequence length="389" mass="43346">MDPATEATLHHLRESDLLRAPCSSCGSQMVFQADTQVLGCGHCGATQALVFSRDRLTENRLTGLFIADELNPAMLAEQQLFSCPNCGARTRINADHPTLNCGFCGSRAINPEAQRTRLIEPAGVLPFRLSKAAATEGFRRWIGTSWLAPNDLAAAANLDNLHGMYLPFWTFDAQAHSDWQGERGDYYYVSVSSTDSKGNSVTRQERRTRWSFRSGSHDFFYDDVLILASQSLAKQQKHVDEVLNYNLQEVVDYDPRVLLGWEAEVYAIDLAEGLNRARATIHQREEEACAQLLGGDTQRGLEVATTLSNESFKHLLLPLWLCAYTYRGKLYHFLVNGQTGKVSGSRPLSFWKVLLLVLLGLLLAGAAFYLWGDADSNNVNVEMSNRNGF</sequence>
<keyword evidence="1" id="KW-1133">Transmembrane helix</keyword>
<name>A0A927GJK5_9BACT</name>
<evidence type="ECO:0000313" key="2">
    <source>
        <dbReference type="EMBL" id="MBD2768597.1"/>
    </source>
</evidence>
<accession>A0A927GJK5</accession>
<reference evidence="2" key="1">
    <citation type="submission" date="2020-09" db="EMBL/GenBank/DDBJ databases">
        <authorList>
            <person name="Kim M.K."/>
        </authorList>
    </citation>
    <scope>NUCLEOTIDE SEQUENCE</scope>
    <source>
        <strain evidence="2">BT664</strain>
    </source>
</reference>
<evidence type="ECO:0000256" key="1">
    <source>
        <dbReference type="SAM" id="Phobius"/>
    </source>
</evidence>
<proteinExistence type="predicted"/>
<dbReference type="PANTHER" id="PTHR37826">
    <property type="entry name" value="FLOTILLIN BAND_7_5 DOMAIN PROTEIN"/>
    <property type="match status" value="1"/>
</dbReference>
<comment type="caution">
    <text evidence="2">The sequence shown here is derived from an EMBL/GenBank/DDBJ whole genome shotgun (WGS) entry which is preliminary data.</text>
</comment>
<keyword evidence="1" id="KW-0472">Membrane</keyword>
<keyword evidence="3" id="KW-1185">Reference proteome</keyword>
<dbReference type="AlphaFoldDB" id="A0A927GJK5"/>
<feature type="transmembrane region" description="Helical" evidence="1">
    <location>
        <begin position="350"/>
        <end position="371"/>
    </location>
</feature>
<keyword evidence="1" id="KW-0812">Transmembrane</keyword>
<protein>
    <recommendedName>
        <fullName evidence="4">Primosomal protein N' (Replication factor Y)-superfamily II helicase</fullName>
    </recommendedName>
</protein>
<dbReference type="Proteomes" id="UP000612233">
    <property type="component" value="Unassembled WGS sequence"/>
</dbReference>
<dbReference type="Gene3D" id="2.20.28.30">
    <property type="entry name" value="RNA polymerase ii, chain L"/>
    <property type="match status" value="1"/>
</dbReference>
<dbReference type="EMBL" id="JACXAD010000012">
    <property type="protein sequence ID" value="MBD2768597.1"/>
    <property type="molecule type" value="Genomic_DNA"/>
</dbReference>
<evidence type="ECO:0000313" key="3">
    <source>
        <dbReference type="Proteomes" id="UP000612233"/>
    </source>
</evidence>
<organism evidence="2 3">
    <name type="scientific">Hymenobacter montanus</name>
    <dbReference type="NCBI Taxonomy" id="2771359"/>
    <lineage>
        <taxon>Bacteria</taxon>
        <taxon>Pseudomonadati</taxon>
        <taxon>Bacteroidota</taxon>
        <taxon>Cytophagia</taxon>
        <taxon>Cytophagales</taxon>
        <taxon>Hymenobacteraceae</taxon>
        <taxon>Hymenobacter</taxon>
    </lineage>
</organism>
<dbReference type="RefSeq" id="WP_191005411.1">
    <property type="nucleotide sequence ID" value="NZ_JACXAD010000012.1"/>
</dbReference>
<gene>
    <name evidence="2" type="ORF">IC235_11935</name>
</gene>
<dbReference type="PANTHER" id="PTHR37826:SF3">
    <property type="entry name" value="J DOMAIN-CONTAINING PROTEIN"/>
    <property type="match status" value="1"/>
</dbReference>